<dbReference type="Gene3D" id="2.70.150.10">
    <property type="entry name" value="Calcium-transporting ATPase, cytoplasmic transduction domain A"/>
    <property type="match status" value="1"/>
</dbReference>
<keyword evidence="12 14" id="KW-0472">Membrane</keyword>
<keyword evidence="8" id="KW-0067">ATP-binding</keyword>
<dbReference type="GO" id="GO:0015662">
    <property type="term" value="F:P-type ion transporter activity"/>
    <property type="evidence" value="ECO:0007669"/>
    <property type="project" value="TreeGrafter"/>
</dbReference>
<dbReference type="InterPro" id="IPR006544">
    <property type="entry name" value="P-type_TPase_V"/>
</dbReference>
<dbReference type="SFLD" id="SFLDS00003">
    <property type="entry name" value="Haloacid_Dehalogenase"/>
    <property type="match status" value="1"/>
</dbReference>
<feature type="transmembrane region" description="Helical" evidence="14">
    <location>
        <begin position="906"/>
        <end position="929"/>
    </location>
</feature>
<organism evidence="17 18">
    <name type="scientific">Fasciolopsis buskii</name>
    <dbReference type="NCBI Taxonomy" id="27845"/>
    <lineage>
        <taxon>Eukaryota</taxon>
        <taxon>Metazoa</taxon>
        <taxon>Spiralia</taxon>
        <taxon>Lophotrochozoa</taxon>
        <taxon>Platyhelminthes</taxon>
        <taxon>Trematoda</taxon>
        <taxon>Digenea</taxon>
        <taxon>Plagiorchiida</taxon>
        <taxon>Echinostomata</taxon>
        <taxon>Echinostomatoidea</taxon>
        <taxon>Fasciolidae</taxon>
        <taxon>Fasciolopsis</taxon>
    </lineage>
</organism>
<keyword evidence="18" id="KW-1185">Reference proteome</keyword>
<evidence type="ECO:0000256" key="1">
    <source>
        <dbReference type="ARBA" id="ARBA00004477"/>
    </source>
</evidence>
<dbReference type="InterPro" id="IPR023299">
    <property type="entry name" value="ATPase_P-typ_cyto_dom_N"/>
</dbReference>
<dbReference type="GO" id="GO:0005789">
    <property type="term" value="C:endoplasmic reticulum membrane"/>
    <property type="evidence" value="ECO:0007669"/>
    <property type="project" value="UniProtKB-SubCell"/>
</dbReference>
<name>A0A8E0RW30_9TREM</name>
<feature type="domain" description="P-type ATPase A" evidence="16">
    <location>
        <begin position="36"/>
        <end position="159"/>
    </location>
</feature>
<comment type="caution">
    <text evidence="17">The sequence shown here is derived from an EMBL/GenBank/DDBJ whole genome shotgun (WGS) entry which is preliminary data.</text>
</comment>
<evidence type="ECO:0000259" key="16">
    <source>
        <dbReference type="Pfam" id="PF00122"/>
    </source>
</evidence>
<evidence type="ECO:0000256" key="7">
    <source>
        <dbReference type="ARBA" id="ARBA00022824"/>
    </source>
</evidence>
<keyword evidence="7" id="KW-0256">Endoplasmic reticulum</keyword>
<dbReference type="SUPFAM" id="SSF81665">
    <property type="entry name" value="Calcium ATPase, transmembrane domain M"/>
    <property type="match status" value="1"/>
</dbReference>
<keyword evidence="9" id="KW-0460">Magnesium</keyword>
<evidence type="ECO:0000256" key="8">
    <source>
        <dbReference type="ARBA" id="ARBA00022840"/>
    </source>
</evidence>
<keyword evidence="5" id="KW-0479">Metal-binding</keyword>
<evidence type="ECO:0000256" key="10">
    <source>
        <dbReference type="ARBA" id="ARBA00022967"/>
    </source>
</evidence>
<evidence type="ECO:0000256" key="9">
    <source>
        <dbReference type="ARBA" id="ARBA00022842"/>
    </source>
</evidence>
<evidence type="ECO:0000256" key="14">
    <source>
        <dbReference type="SAM" id="Phobius"/>
    </source>
</evidence>
<evidence type="ECO:0000256" key="2">
    <source>
        <dbReference type="ARBA" id="ARBA00006000"/>
    </source>
</evidence>
<feature type="region of interest" description="Disordered" evidence="13">
    <location>
        <begin position="644"/>
        <end position="665"/>
    </location>
</feature>
<dbReference type="GO" id="GO:0006874">
    <property type="term" value="P:intracellular calcium ion homeostasis"/>
    <property type="evidence" value="ECO:0007669"/>
    <property type="project" value="TreeGrafter"/>
</dbReference>
<dbReference type="GO" id="GO:0046872">
    <property type="term" value="F:metal ion binding"/>
    <property type="evidence" value="ECO:0007669"/>
    <property type="project" value="UniProtKB-KW"/>
</dbReference>
<accession>A0A8E0RW30</accession>
<keyword evidence="11 14" id="KW-1133">Transmembrane helix</keyword>
<dbReference type="InterPro" id="IPR059000">
    <property type="entry name" value="ATPase_P-type_domA"/>
</dbReference>
<dbReference type="Pfam" id="PF00122">
    <property type="entry name" value="E1-E2_ATPase"/>
    <property type="match status" value="1"/>
</dbReference>
<keyword evidence="15" id="KW-0732">Signal</keyword>
<evidence type="ECO:0000256" key="3">
    <source>
        <dbReference type="ARBA" id="ARBA00022448"/>
    </source>
</evidence>
<evidence type="ECO:0000256" key="6">
    <source>
        <dbReference type="ARBA" id="ARBA00022741"/>
    </source>
</evidence>
<keyword evidence="3" id="KW-0813">Transport</keyword>
<dbReference type="InterPro" id="IPR036412">
    <property type="entry name" value="HAD-like_sf"/>
</dbReference>
<proteinExistence type="inferred from homology"/>
<evidence type="ECO:0000313" key="18">
    <source>
        <dbReference type="Proteomes" id="UP000728185"/>
    </source>
</evidence>
<sequence>MLTLVMLCLFEAGLVQQQLKNMTEIRSMGAKPYNIYVYRQRKWSRVTSDLLVAGDIVSVSDSNQKFLIPCDLLLLRGTCIIDESMLTGESVPVSKESCESIRPDEQFTFDEGHKSQVIFGGTKVVQFNSPSKSSSHLKAPDNGCICFVLRTGLSTSQGRLLKTIMYSVKTVTANNLETFLFIAFLLMFAIVASAYVWIEGKLLNSIFWYNSVRLTGIELPIELSLAVNSSLIALSKLLVYCTEPFRIPFAGKVDICAFDKTGTLTEDTVVVEGVTGLNDLPANKLVPVQRCPLSTIQVLASCHSLMHTSNGIVGDPMEKAMLAASGWVLNAENNVFGRTTPRSPPLRICQRFRFSSALRRMSVVVSHSLPSGVEQTYLVCTKGSPEALLPMLVDPPPDYDEAYLTMARRGARVLALAQKSLGMLSHQQVRDLTREEVETELTFCGFVLISCPLKPDSKEVLRELRGSSHHLAMITGDNPLTACHVSTVLEIVRPNTPVLVLTPPNALMSSWHWQSVDDSVVRPALIDDDRLQEKHLAQLTREYDLCLTGEGIEALRSTSPRLLHALIPKAKIHARVVPKQKEDILVHLKRMGYVTLMCGDGTNDVGALKQAHVGVALLNEAGTPKLDSATTAGANQNSVVPAVTDRTGRSHQGNRHASRGDDRQTAHARLSAQLAAMDAEQDSTLVRLGDASIAAPFTAKMSSPSGVCQIIKQGRCTLVTTLQMYKILAINALASAYSFSVLFLKGFKTSDAQASIQAILLSASFLFISRSKPLKTLSRERPMPNIFNLYTLLTVTLQFLVHFSVLYTLTQEAEARMPVKDDNFIDVHAEFEPSILNTVVYLISTSMQITTIAVNYKGHPFMESLLENKPIVISLSVATGGVILLALGLFAEPLRLMRLDPQLQKVFFMAVAFDFIASWLVDRILVFLFGRVRVKSL</sequence>
<dbReference type="SUPFAM" id="SSF81653">
    <property type="entry name" value="Calcium ATPase, transduction domain A"/>
    <property type="match status" value="1"/>
</dbReference>
<feature type="transmembrane region" description="Helical" evidence="14">
    <location>
        <begin position="727"/>
        <end position="746"/>
    </location>
</feature>
<feature type="transmembrane region" description="Helical" evidence="14">
    <location>
        <begin position="789"/>
        <end position="809"/>
    </location>
</feature>
<dbReference type="EMBL" id="LUCM01007751">
    <property type="protein sequence ID" value="KAA0189406.1"/>
    <property type="molecule type" value="Genomic_DNA"/>
</dbReference>
<dbReference type="InterPro" id="IPR018303">
    <property type="entry name" value="ATPase_P-typ_P_site"/>
</dbReference>
<dbReference type="InterPro" id="IPR044492">
    <property type="entry name" value="P_typ_ATPase_HD_dom"/>
</dbReference>
<reference evidence="17" key="1">
    <citation type="submission" date="2019-05" db="EMBL/GenBank/DDBJ databases">
        <title>Annotation for the trematode Fasciolopsis buski.</title>
        <authorList>
            <person name="Choi Y.-J."/>
        </authorList>
    </citation>
    <scope>NUCLEOTIDE SEQUENCE</scope>
    <source>
        <strain evidence="17">HT</strain>
        <tissue evidence="17">Whole worm</tissue>
    </source>
</reference>
<dbReference type="InterPro" id="IPR023214">
    <property type="entry name" value="HAD_sf"/>
</dbReference>
<dbReference type="SUPFAM" id="SSF81660">
    <property type="entry name" value="Metal cation-transporting ATPase, ATP-binding domain N"/>
    <property type="match status" value="1"/>
</dbReference>
<feature type="transmembrane region" description="Helical" evidence="14">
    <location>
        <begin position="179"/>
        <end position="198"/>
    </location>
</feature>
<dbReference type="OrthoDB" id="48943at2759"/>
<evidence type="ECO:0000313" key="17">
    <source>
        <dbReference type="EMBL" id="KAA0189406.1"/>
    </source>
</evidence>
<dbReference type="Gene3D" id="3.40.1110.10">
    <property type="entry name" value="Calcium-transporting ATPase, cytoplasmic domain N"/>
    <property type="match status" value="1"/>
</dbReference>
<feature type="transmembrane region" description="Helical" evidence="14">
    <location>
        <begin position="871"/>
        <end position="894"/>
    </location>
</feature>
<dbReference type="AlphaFoldDB" id="A0A8E0RW30"/>
<dbReference type="GO" id="GO:0005524">
    <property type="term" value="F:ATP binding"/>
    <property type="evidence" value="ECO:0007669"/>
    <property type="project" value="UniProtKB-KW"/>
</dbReference>
<dbReference type="InterPro" id="IPR008250">
    <property type="entry name" value="ATPase_P-typ_transduc_dom_A_sf"/>
</dbReference>
<comment type="similarity">
    <text evidence="2">Belongs to the cation transport ATPase (P-type) (TC 3.A.3) family. Type V subfamily.</text>
</comment>
<comment type="subcellular location">
    <subcellularLocation>
        <location evidence="1">Endoplasmic reticulum membrane</location>
        <topology evidence="1">Multi-pass membrane protein</topology>
    </subcellularLocation>
</comment>
<keyword evidence="10" id="KW-1278">Translocase</keyword>
<dbReference type="PRINTS" id="PR00119">
    <property type="entry name" value="CATATPASE"/>
</dbReference>
<evidence type="ECO:0000256" key="4">
    <source>
        <dbReference type="ARBA" id="ARBA00022692"/>
    </source>
</evidence>
<protein>
    <submittedName>
        <fullName evidence="17">Cation-transporting ATPase</fullName>
    </submittedName>
</protein>
<dbReference type="InterPro" id="IPR023298">
    <property type="entry name" value="ATPase_P-typ_TM_dom_sf"/>
</dbReference>
<evidence type="ECO:0000256" key="11">
    <source>
        <dbReference type="ARBA" id="ARBA00022989"/>
    </source>
</evidence>
<keyword evidence="6" id="KW-0547">Nucleotide-binding</keyword>
<evidence type="ECO:0000256" key="15">
    <source>
        <dbReference type="SAM" id="SignalP"/>
    </source>
</evidence>
<dbReference type="Proteomes" id="UP000728185">
    <property type="component" value="Unassembled WGS sequence"/>
</dbReference>
<dbReference type="PANTHER" id="PTHR45630">
    <property type="entry name" value="CATION-TRANSPORTING ATPASE-RELATED"/>
    <property type="match status" value="1"/>
</dbReference>
<dbReference type="SFLD" id="SFLDG00002">
    <property type="entry name" value="C1.7:_P-type_atpase_like"/>
    <property type="match status" value="1"/>
</dbReference>
<gene>
    <name evidence="17" type="ORF">FBUS_06519</name>
</gene>
<dbReference type="SUPFAM" id="SSF56784">
    <property type="entry name" value="HAD-like"/>
    <property type="match status" value="1"/>
</dbReference>
<dbReference type="PROSITE" id="PS00154">
    <property type="entry name" value="ATPASE_E1_E2"/>
    <property type="match status" value="1"/>
</dbReference>
<dbReference type="FunFam" id="3.40.50.1000:FF:000056">
    <property type="entry name" value="Cation-transporting ATPase"/>
    <property type="match status" value="1"/>
</dbReference>
<dbReference type="GO" id="GO:0019829">
    <property type="term" value="F:ATPase-coupled monoatomic cation transmembrane transporter activity"/>
    <property type="evidence" value="ECO:0007669"/>
    <property type="project" value="TreeGrafter"/>
</dbReference>
<evidence type="ECO:0000256" key="12">
    <source>
        <dbReference type="ARBA" id="ARBA00023136"/>
    </source>
</evidence>
<dbReference type="Gene3D" id="3.40.50.1000">
    <property type="entry name" value="HAD superfamily/HAD-like"/>
    <property type="match status" value="1"/>
</dbReference>
<dbReference type="SFLD" id="SFLDF00027">
    <property type="entry name" value="p-type_atpase"/>
    <property type="match status" value="1"/>
</dbReference>
<feature type="chain" id="PRO_5034498344" evidence="15">
    <location>
        <begin position="18"/>
        <end position="937"/>
    </location>
</feature>
<keyword evidence="4 14" id="KW-0812">Transmembrane</keyword>
<dbReference type="PANTHER" id="PTHR45630:SF7">
    <property type="entry name" value="ENDOPLASMIC RETICULUM TRANSMEMBRANE HELIX TRANSLOCASE"/>
    <property type="match status" value="1"/>
</dbReference>
<dbReference type="NCBIfam" id="TIGR01657">
    <property type="entry name" value="P-ATPase-V"/>
    <property type="match status" value="1"/>
</dbReference>
<evidence type="ECO:0000256" key="13">
    <source>
        <dbReference type="SAM" id="MobiDB-lite"/>
    </source>
</evidence>
<evidence type="ECO:0000256" key="5">
    <source>
        <dbReference type="ARBA" id="ARBA00022723"/>
    </source>
</evidence>
<feature type="signal peptide" evidence="15">
    <location>
        <begin position="1"/>
        <end position="17"/>
    </location>
</feature>